<sequence precursor="true">MKRPLISTAAGISSVLLSSLSFAGPMDTFRMNAPADTVLYYEGDLVANTAGLSSLNTSEADTQQALQQVFSNPNASEFLTQLISDITRFSQGEDPTLLNVYGFSTEDSAAFYFDGGLPIFQASSRNPQTFVEQVTAVAKAQQFEATREMWKGAEVFTWPLTIDEFEGESPYLAISTNQNTVSLGLFFKSDTLEKKRLRLGLVKESMSINKTNKMDTLIANFKLKGTGVGFVDLEQMALMATRSKNHSGSQDLQNLGLKATPKACSADIQMFAQSAPIIVSSFHSKTAADGAFEAHYKTIWEIKSDAIKSNLQQLNGHLSATTLKNSDTLASLGLGINVNTLTPVLTNFWSQFQNLELSCPELKQLQTDLKSQHPSQLAMFAGLAHGVTGLSVDLFDFDYSPSRGLTSLDGIVSVFAENPANLAAIAANIAPVKGLPLPQDGTPADLDIPDVPASINVKGRVKGKALMVYAGPNAATLSEEKSQEILNKKGLLGLAIDYADTVNLIDNMLGMNGNPGQPTVDTCIAVHQELQQISNQNVKSTTEVTFNNYGVEIDMMASARPSTEEVQLAGSYQVDTMGDDCRWSTYGYETINADGTGSYNVIDDSDSNCDLFNVKYEWQQQGDKFIVVEKEVLGRESCDAELQMQEPSSYQCELLATGNSGFECLLDEENLYRYRVR</sequence>
<dbReference type="KEGG" id="mme:Marme_0050"/>
<reference evidence="2 3" key="1">
    <citation type="journal article" date="2012" name="Stand. Genomic Sci.">
        <title>Complete genome sequence of the melanogenic marine bacterium Marinomonas mediterranea type strain (MMB-1(T)).</title>
        <authorList>
            <person name="Lucas-Elio P."/>
            <person name="Goodwin L."/>
            <person name="Woyke T."/>
            <person name="Pitluck S."/>
            <person name="Nolan M."/>
            <person name="Kyrpides N.C."/>
            <person name="Detter J.C."/>
            <person name="Copeland A."/>
            <person name="Teshima H."/>
            <person name="Bruce D."/>
            <person name="Detter C."/>
            <person name="Tapia R."/>
            <person name="Han S."/>
            <person name="Land M.L."/>
            <person name="Ivanova N."/>
            <person name="Mikhailova N."/>
            <person name="Johnston A.W."/>
            <person name="Sanchez-Amat A."/>
        </authorList>
    </citation>
    <scope>NUCLEOTIDE SEQUENCE [LARGE SCALE GENOMIC DNA]</scope>
    <source>
        <strain evidence="3">ATCC 700492 / JCM 21426 / NBRC 103028 / MMB-1</strain>
    </source>
</reference>
<accession>F2JUM3</accession>
<dbReference type="PATRIC" id="fig|717774.3.peg.53"/>
<keyword evidence="1" id="KW-0732">Signal</keyword>
<feature type="chain" id="PRO_5003279255" evidence="1">
    <location>
        <begin position="24"/>
        <end position="677"/>
    </location>
</feature>
<keyword evidence="3" id="KW-1185">Reference proteome</keyword>
<dbReference type="OrthoDB" id="5750169at2"/>
<evidence type="ECO:0000256" key="1">
    <source>
        <dbReference type="SAM" id="SignalP"/>
    </source>
</evidence>
<name>F2JUM3_MARM1</name>
<dbReference type="Proteomes" id="UP000001062">
    <property type="component" value="Chromosome"/>
</dbReference>
<dbReference type="EMBL" id="CP002583">
    <property type="protein sequence ID" value="ADZ89356.1"/>
    <property type="molecule type" value="Genomic_DNA"/>
</dbReference>
<dbReference type="eggNOG" id="ENOG502Z9I7">
    <property type="taxonomic scope" value="Bacteria"/>
</dbReference>
<evidence type="ECO:0000313" key="2">
    <source>
        <dbReference type="EMBL" id="ADZ89356.1"/>
    </source>
</evidence>
<proteinExistence type="predicted"/>
<dbReference type="HOGENOM" id="CLU_025721_0_0_6"/>
<dbReference type="RefSeq" id="WP_013659263.1">
    <property type="nucleotide sequence ID" value="NC_015276.1"/>
</dbReference>
<dbReference type="AlphaFoldDB" id="F2JUM3"/>
<organism evidence="2 3">
    <name type="scientific">Marinomonas mediterranea (strain ATCC 700492 / JCM 21426 / NBRC 103028 / MMB-1)</name>
    <dbReference type="NCBI Taxonomy" id="717774"/>
    <lineage>
        <taxon>Bacteria</taxon>
        <taxon>Pseudomonadati</taxon>
        <taxon>Pseudomonadota</taxon>
        <taxon>Gammaproteobacteria</taxon>
        <taxon>Oceanospirillales</taxon>
        <taxon>Oceanospirillaceae</taxon>
        <taxon>Marinomonas</taxon>
    </lineage>
</organism>
<gene>
    <name evidence="2" type="ordered locus">Marme_0050</name>
</gene>
<protein>
    <submittedName>
        <fullName evidence="2">Uncharacterized protein</fullName>
    </submittedName>
</protein>
<feature type="signal peptide" evidence="1">
    <location>
        <begin position="1"/>
        <end position="23"/>
    </location>
</feature>
<evidence type="ECO:0000313" key="3">
    <source>
        <dbReference type="Proteomes" id="UP000001062"/>
    </source>
</evidence>